<reference evidence="2 3" key="1">
    <citation type="submission" date="2018-03" db="EMBL/GenBank/DDBJ databases">
        <title>Draft genome of Deinococcus sp. OD32.</title>
        <authorList>
            <person name="Wang X.-P."/>
            <person name="Du Z.-J."/>
        </authorList>
    </citation>
    <scope>NUCLEOTIDE SEQUENCE [LARGE SCALE GENOMIC DNA]</scope>
    <source>
        <strain evidence="2 3">OD32</strain>
    </source>
</reference>
<gene>
    <name evidence="2" type="ORF">C8263_04085</name>
</gene>
<proteinExistence type="predicted"/>
<feature type="signal peptide" evidence="1">
    <location>
        <begin position="1"/>
        <end position="20"/>
    </location>
</feature>
<accession>A0A2T3WAR6</accession>
<dbReference type="OrthoDB" id="74057at2"/>
<keyword evidence="3" id="KW-1185">Reference proteome</keyword>
<dbReference type="AlphaFoldDB" id="A0A2T3WAR6"/>
<evidence type="ECO:0000256" key="1">
    <source>
        <dbReference type="SAM" id="SignalP"/>
    </source>
</evidence>
<dbReference type="EMBL" id="PYSV01000003">
    <property type="protein sequence ID" value="PTA68986.1"/>
    <property type="molecule type" value="Genomic_DNA"/>
</dbReference>
<comment type="caution">
    <text evidence="2">The sequence shown here is derived from an EMBL/GenBank/DDBJ whole genome shotgun (WGS) entry which is preliminary data.</text>
</comment>
<dbReference type="RefSeq" id="WP_107136844.1">
    <property type="nucleotide sequence ID" value="NZ_PYSV01000003.1"/>
</dbReference>
<dbReference type="Proteomes" id="UP000240317">
    <property type="component" value="Unassembled WGS sequence"/>
</dbReference>
<name>A0A2T3WAR6_9DEIO</name>
<feature type="chain" id="PRO_5015623265" evidence="1">
    <location>
        <begin position="21"/>
        <end position="105"/>
    </location>
</feature>
<organism evidence="2 3">
    <name type="scientific">Deinococcus arcticus</name>
    <dbReference type="NCBI Taxonomy" id="2136176"/>
    <lineage>
        <taxon>Bacteria</taxon>
        <taxon>Thermotogati</taxon>
        <taxon>Deinococcota</taxon>
        <taxon>Deinococci</taxon>
        <taxon>Deinococcales</taxon>
        <taxon>Deinococcaceae</taxon>
        <taxon>Deinococcus</taxon>
    </lineage>
</organism>
<keyword evidence="1" id="KW-0732">Signal</keyword>
<protein>
    <submittedName>
        <fullName evidence="2">Uncharacterized protein</fullName>
    </submittedName>
</protein>
<evidence type="ECO:0000313" key="3">
    <source>
        <dbReference type="Proteomes" id="UP000240317"/>
    </source>
</evidence>
<sequence>MEARAPLRVASTLAALPVLAAYRTGSPACPWPHFTDTAGRVHTLLPGLDVAALTLPDGARAVLYVAQGGEAYTPQGQDRQGFVCPARLWPQVARALGLTGEEETA</sequence>
<evidence type="ECO:0000313" key="2">
    <source>
        <dbReference type="EMBL" id="PTA68986.1"/>
    </source>
</evidence>